<dbReference type="InterPro" id="IPR051048">
    <property type="entry name" value="Peptidase_S8/S53_subtilisin"/>
</dbReference>
<keyword evidence="3 5" id="KW-0378">Hydrolase</keyword>
<dbReference type="AlphaFoldDB" id="A0AAC9HIT6"/>
<evidence type="ECO:0000256" key="3">
    <source>
        <dbReference type="ARBA" id="ARBA00022801"/>
    </source>
</evidence>
<proteinExistence type="inferred from homology"/>
<feature type="active site" description="Charge relay system" evidence="5">
    <location>
        <position position="49"/>
    </location>
</feature>
<dbReference type="Proteomes" id="UP000322283">
    <property type="component" value="Unassembled WGS sequence"/>
</dbReference>
<evidence type="ECO:0000256" key="6">
    <source>
        <dbReference type="RuleBase" id="RU003355"/>
    </source>
</evidence>
<dbReference type="PROSITE" id="PS00136">
    <property type="entry name" value="SUBTILASE_ASP"/>
    <property type="match status" value="1"/>
</dbReference>
<dbReference type="Proteomes" id="UP000094598">
    <property type="component" value="Chromosome"/>
</dbReference>
<evidence type="ECO:0000313" key="9">
    <source>
        <dbReference type="EMBL" id="TYL15705.1"/>
    </source>
</evidence>
<evidence type="ECO:0000256" key="5">
    <source>
        <dbReference type="PROSITE-ProRule" id="PRU01240"/>
    </source>
</evidence>
<dbReference type="InterPro" id="IPR023828">
    <property type="entry name" value="Peptidase_S8_Ser-AS"/>
</dbReference>
<dbReference type="EMBL" id="VCDX01000001">
    <property type="protein sequence ID" value="TYL15705.1"/>
    <property type="molecule type" value="Genomic_DNA"/>
</dbReference>
<evidence type="ECO:0000256" key="2">
    <source>
        <dbReference type="ARBA" id="ARBA00022670"/>
    </source>
</evidence>
<evidence type="ECO:0000313" key="10">
    <source>
        <dbReference type="Proteomes" id="UP000094598"/>
    </source>
</evidence>
<dbReference type="Pfam" id="PF00082">
    <property type="entry name" value="Peptidase_S8"/>
    <property type="match status" value="1"/>
</dbReference>
<dbReference type="GO" id="GO:0004252">
    <property type="term" value="F:serine-type endopeptidase activity"/>
    <property type="evidence" value="ECO:0007669"/>
    <property type="project" value="UniProtKB-UniRule"/>
</dbReference>
<dbReference type="CDD" id="cd07477">
    <property type="entry name" value="Peptidases_S8_Subtilisin_subset"/>
    <property type="match status" value="1"/>
</dbReference>
<dbReference type="EC" id="3.4.21.-" evidence="8"/>
<dbReference type="PROSITE" id="PS00137">
    <property type="entry name" value="SUBTILASE_HIS"/>
    <property type="match status" value="1"/>
</dbReference>
<reference evidence="9 11" key="2">
    <citation type="submission" date="2019-05" db="EMBL/GenBank/DDBJ databases">
        <title>Genome sequence of Moorella thermoacetica ATCC 33924.</title>
        <authorList>
            <person name="Poehlein A."/>
            <person name="Bengelsdorf F.R."/>
            <person name="Duerre P."/>
            <person name="Daniel R."/>
        </authorList>
    </citation>
    <scope>NUCLEOTIDE SEQUENCE [LARGE SCALE GENOMIC DNA]</scope>
    <source>
        <strain evidence="9 11">ATCC 33924</strain>
    </source>
</reference>
<dbReference type="EMBL" id="CP017019">
    <property type="protein sequence ID" value="AOQ24757.1"/>
    <property type="molecule type" value="Genomic_DNA"/>
</dbReference>
<dbReference type="InterPro" id="IPR036852">
    <property type="entry name" value="Peptidase_S8/S53_dom_sf"/>
</dbReference>
<evidence type="ECO:0000259" key="7">
    <source>
        <dbReference type="Pfam" id="PF00082"/>
    </source>
</evidence>
<dbReference type="InterPro" id="IPR023827">
    <property type="entry name" value="Peptidase_S8_Asp-AS"/>
</dbReference>
<evidence type="ECO:0000256" key="1">
    <source>
        <dbReference type="ARBA" id="ARBA00011073"/>
    </source>
</evidence>
<dbReference type="InterPro" id="IPR015500">
    <property type="entry name" value="Peptidase_S8_subtilisin-rel"/>
</dbReference>
<keyword evidence="11" id="KW-1185">Reference proteome</keyword>
<keyword evidence="4 5" id="KW-0720">Serine protease</keyword>
<dbReference type="InterPro" id="IPR022398">
    <property type="entry name" value="Peptidase_S8_His-AS"/>
</dbReference>
<keyword evidence="2 5" id="KW-0645">Protease</keyword>
<evidence type="ECO:0000313" key="11">
    <source>
        <dbReference type="Proteomes" id="UP000322283"/>
    </source>
</evidence>
<feature type="active site" description="Charge relay system" evidence="5">
    <location>
        <position position="83"/>
    </location>
</feature>
<name>A0AAC9HIT6_NEOTH</name>
<evidence type="ECO:0000313" key="8">
    <source>
        <dbReference type="EMBL" id="AOQ24757.1"/>
    </source>
</evidence>
<dbReference type="InterPro" id="IPR034202">
    <property type="entry name" value="Subtilisin_Carlsberg-like"/>
</dbReference>
<dbReference type="PROSITE" id="PS00138">
    <property type="entry name" value="SUBTILASE_SER"/>
    <property type="match status" value="1"/>
</dbReference>
<protein>
    <submittedName>
        <fullName evidence="8">Intracellular serine protease</fullName>
        <ecNumber evidence="8">3.4.21.-</ecNumber>
    </submittedName>
</protein>
<dbReference type="Gene3D" id="3.40.50.200">
    <property type="entry name" value="Peptidase S8/S53 domain"/>
    <property type="match status" value="1"/>
</dbReference>
<dbReference type="SUPFAM" id="SSF52743">
    <property type="entry name" value="Subtilisin-like"/>
    <property type="match status" value="1"/>
</dbReference>
<dbReference type="GO" id="GO:0006508">
    <property type="term" value="P:proteolysis"/>
    <property type="evidence" value="ECO:0007669"/>
    <property type="project" value="UniProtKB-KW"/>
</dbReference>
<gene>
    <name evidence="8" type="primary">isp</name>
    <name evidence="8" type="ORF">Maut_02329</name>
    <name evidence="9" type="ORF">MTAT_04440</name>
</gene>
<dbReference type="InterPro" id="IPR000209">
    <property type="entry name" value="Peptidase_S8/S53_dom"/>
</dbReference>
<sequence>MIFTVGDYKVESASVQLPAEVVDWGVSLVMAPMAWHKTRGENVKVAVLDTGIDVNHPDLAPNIVTGRNFTSADTNNFQDNAGHGSHCAGLIAGCDNGRGVVGVAPRAKLLVGKILGDNGSGTLESVAQGVKWAIENGADIISMSLGTNAQPPEDFHEVFKEAMAKGILVVAAAGNEHGSVNWPAAYDEVIAVTAIGPTFDPATFSNLGPQAEVAAPGVNILSCFPPSTYAILSGTSMATPIVSGVLALYISYLKSLNQKPDYNLVRQHLDQATVDLGQLGRDIHYGYGLVNVAKLIAWEG</sequence>
<dbReference type="RefSeq" id="WP_069590600.1">
    <property type="nucleotide sequence ID" value="NZ_CP017019.1"/>
</dbReference>
<organism evidence="8 10">
    <name type="scientific">Neomoorella thermoacetica</name>
    <name type="common">Clostridium thermoaceticum</name>
    <dbReference type="NCBI Taxonomy" id="1525"/>
    <lineage>
        <taxon>Bacteria</taxon>
        <taxon>Bacillati</taxon>
        <taxon>Bacillota</taxon>
        <taxon>Clostridia</taxon>
        <taxon>Neomoorellales</taxon>
        <taxon>Neomoorellaceae</taxon>
        <taxon>Neomoorella</taxon>
    </lineage>
</organism>
<comment type="similarity">
    <text evidence="1 5 6">Belongs to the peptidase S8 family.</text>
</comment>
<evidence type="ECO:0000256" key="4">
    <source>
        <dbReference type="ARBA" id="ARBA00022825"/>
    </source>
</evidence>
<dbReference type="PANTHER" id="PTHR43399:SF4">
    <property type="entry name" value="CELL WALL-ASSOCIATED PROTEASE"/>
    <property type="match status" value="1"/>
</dbReference>
<feature type="active site" description="Charge relay system" evidence="5">
    <location>
        <position position="236"/>
    </location>
</feature>
<reference evidence="8 10" key="1">
    <citation type="submission" date="2016-08" db="EMBL/GenBank/DDBJ databases">
        <title>Moorella thermoacetica DSM 103132.</title>
        <authorList>
            <person name="Jendresen C.B."/>
            <person name="Redl S.M."/>
            <person name="Jensen T.O."/>
            <person name="Nielsen A.T."/>
        </authorList>
    </citation>
    <scope>NUCLEOTIDE SEQUENCE [LARGE SCALE GENOMIC DNA]</scope>
    <source>
        <strain evidence="8 10">DSM 103132</strain>
    </source>
</reference>
<accession>A0AAC9HIT6</accession>
<dbReference type="PANTHER" id="PTHR43399">
    <property type="entry name" value="SUBTILISIN-RELATED"/>
    <property type="match status" value="1"/>
</dbReference>
<dbReference type="PRINTS" id="PR00723">
    <property type="entry name" value="SUBTILISIN"/>
</dbReference>
<dbReference type="PROSITE" id="PS51892">
    <property type="entry name" value="SUBTILASE"/>
    <property type="match status" value="1"/>
</dbReference>
<feature type="domain" description="Peptidase S8/S53" evidence="7">
    <location>
        <begin position="40"/>
        <end position="288"/>
    </location>
</feature>